<dbReference type="PANTHER" id="PTHR11365:SF23">
    <property type="entry name" value="HYPOTHETICAL 5-OXOPROLINASE (EUROFUNG)-RELATED"/>
    <property type="match status" value="1"/>
</dbReference>
<feature type="domain" description="Hydantoinase B/oxoprolinase" evidence="3">
    <location>
        <begin position="758"/>
        <end position="1270"/>
    </location>
</feature>
<dbReference type="Pfam" id="PF19278">
    <property type="entry name" value="Hydant_A_C"/>
    <property type="match status" value="1"/>
</dbReference>
<dbReference type="Pfam" id="PF01968">
    <property type="entry name" value="Hydantoinase_A"/>
    <property type="match status" value="1"/>
</dbReference>
<dbReference type="RefSeq" id="WP_114367562.1">
    <property type="nucleotide sequence ID" value="NZ_QPEX01000010.1"/>
</dbReference>
<evidence type="ECO:0000313" key="6">
    <source>
        <dbReference type="EMBL" id="RCS54497.1"/>
    </source>
</evidence>
<dbReference type="Pfam" id="PF02538">
    <property type="entry name" value="Hydantoinase_B"/>
    <property type="match status" value="1"/>
</dbReference>
<dbReference type="GO" id="GO:0017168">
    <property type="term" value="F:5-oxoprolinase (ATP-hydrolyzing) activity"/>
    <property type="evidence" value="ECO:0007669"/>
    <property type="project" value="TreeGrafter"/>
</dbReference>
<evidence type="ECO:0000313" key="7">
    <source>
        <dbReference type="Proteomes" id="UP000253562"/>
    </source>
</evidence>
<evidence type="ECO:0000259" key="4">
    <source>
        <dbReference type="Pfam" id="PF05378"/>
    </source>
</evidence>
<dbReference type="AlphaFoldDB" id="A0A368KXX1"/>
<reference evidence="6 7" key="1">
    <citation type="submission" date="2018-07" db="EMBL/GenBank/DDBJ databases">
        <title>Comparative genomes isolates from brazilian mangrove.</title>
        <authorList>
            <person name="De Araujo J.E."/>
            <person name="Taketani R.G."/>
            <person name="Silva M.C.P."/>
            <person name="Lourenco M.V."/>
            <person name="Oliveira V.M."/>
            <person name="Andreote F.D."/>
        </authorList>
    </citation>
    <scope>NUCLEOTIDE SEQUENCE [LARGE SCALE GENOMIC DNA]</scope>
    <source>
        <strain evidence="6 7">HEX PRIS-MGV</strain>
    </source>
</reference>
<dbReference type="GO" id="GO:0006749">
    <property type="term" value="P:glutathione metabolic process"/>
    <property type="evidence" value="ECO:0007669"/>
    <property type="project" value="TreeGrafter"/>
</dbReference>
<dbReference type="InterPro" id="IPR008040">
    <property type="entry name" value="Hydant_A_N"/>
</dbReference>
<comment type="similarity">
    <text evidence="1">Belongs to the oxoprolinase family.</text>
</comment>
<comment type="caution">
    <text evidence="6">The sequence shown here is derived from an EMBL/GenBank/DDBJ whole genome shotgun (WGS) entry which is preliminary data.</text>
</comment>
<evidence type="ECO:0000259" key="5">
    <source>
        <dbReference type="Pfam" id="PF19278"/>
    </source>
</evidence>
<dbReference type="InterPro" id="IPR049517">
    <property type="entry name" value="ACX-like_C"/>
</dbReference>
<dbReference type="GO" id="GO:0005829">
    <property type="term" value="C:cytosol"/>
    <property type="evidence" value="ECO:0007669"/>
    <property type="project" value="TreeGrafter"/>
</dbReference>
<feature type="domain" description="Acetophenone carboxylase-like C-terminal" evidence="5">
    <location>
        <begin position="567"/>
        <end position="724"/>
    </location>
</feature>
<dbReference type="EMBL" id="QPEX01000010">
    <property type="protein sequence ID" value="RCS54497.1"/>
    <property type="molecule type" value="Genomic_DNA"/>
</dbReference>
<accession>A0A368KXX1</accession>
<protein>
    <submittedName>
        <fullName evidence="6">Hydantoinase</fullName>
    </submittedName>
</protein>
<evidence type="ECO:0000256" key="1">
    <source>
        <dbReference type="ARBA" id="ARBA00010403"/>
    </source>
</evidence>
<evidence type="ECO:0000259" key="3">
    <source>
        <dbReference type="Pfam" id="PF02538"/>
    </source>
</evidence>
<dbReference type="InterPro" id="IPR003692">
    <property type="entry name" value="Hydantoinase_B"/>
</dbReference>
<dbReference type="OrthoDB" id="9768323at2"/>
<dbReference type="InterPro" id="IPR045079">
    <property type="entry name" value="Oxoprolinase-like"/>
</dbReference>
<feature type="domain" description="Hydantoinase A/oxoprolinase" evidence="2">
    <location>
        <begin position="275"/>
        <end position="553"/>
    </location>
</feature>
<feature type="domain" description="Hydantoinase/oxoprolinase N-terminal" evidence="4">
    <location>
        <begin position="136"/>
        <end position="255"/>
    </location>
</feature>
<evidence type="ECO:0000259" key="2">
    <source>
        <dbReference type="Pfam" id="PF01968"/>
    </source>
</evidence>
<dbReference type="Proteomes" id="UP000253562">
    <property type="component" value="Unassembled WGS sequence"/>
</dbReference>
<sequence>MQPEFWIDVGGTFTDCLLHQPGQPTARHKVLSSGKVQGQVGAGSQPALIVDLTRQSDARDVWRGYEFQLLDRQGNIVQKANVRSFDPATCQLSLDTPLTVTPLPGTVYLLDGGEEAPLLAMRYLLGISRDEPLPAVDVRLGTTRGTNALLTRTGERVGLLITSGFADVLEIGSQSRPKLFDLNIRKPTSLVTKVAEVRERLDATGEILHPLDEADLRQQLRNLQNDGIRSLAICFLHSYRQPQHEQRAARIAQEFGFTNISVSHAVAPLIKIVSRGDTTVVDAYLNPILQDYVQRIQSALGKGSQLRLLTSAGGLVAAESFSGKDSILSGPAGGVVGFASAAQAIGMRKAIGFDMGGTSTDVSRFDGTYERQFETEKAGVRIVAPMMAIETVAAGGGSICAFDGVKLVVGPGSAGAAPGPACYGRGGPLTVTDINFALGKLKAARLPFPLDAEAVENRLKQIADQVEAATGIRRSPLELAEGFLQIANANIAEAIRTISVAKGYDPRSYLLVPFGGAAGQHACAVADLLGGSQLLFHPSAGILSAVGIGAANINRFATQPFYAPLREVASQLDGVLDKLSQQAQAEVEQEGDFDRIELQPQLELRYRGLEASLTIEAYPLENATERYHAEHRRRYGYDRSQQTVEIVAARVEAIGIARQAQNSSERVATYYPTPNQTVEITFQGKPCHAQVFDRDDLRPGAKIVGPALIAESLATTVIDPNWQAEMLSGGELLAARVATAKKENAVTTSSATIGNEPDPVLLEIINNQFAAIAEQMGVALQNTSVSVNVKERLDFSCALFTANGDLIANAPHIPVHLGAMSETVKATITRHPHMQAGDVFVTNDPYRGGSHLPDVTLITPMFATTTDTCPSFFAASRAHHAEIGGIAAGSMPSGSTNLAEEGVLIDNFQVVSAGEPQWEAMEAILRDAPYPSRNVPDNLADIAAQIAANHHGVTNLDQMIRHYGLAMVRSYAAYIQDAAARKTRAALAKIPSGIYQLTDHLDDGSPIAVSINLQGETATIDFTGTGPVLAGNLNANRAIVTAAVMYCLRCLLNEEIPLNQGVLEPVTIILPECLLNPPRHHSPAECAAVAGGNVETSQRVVDVLLGALNLAAASQGTMNNLTFGDASFGYYETICGGSGATSTNAGASAVHTHMTNTRLTDVEVFELRFPVRLHQFAIRRGSGGVGQHHGGDGIVREIEFLRPLDVSLLTQRRGPYAPYGLAGGMPGQLGENLLQRKGAEEIRLPNTISFQVQPGDRLTLRTPGGGGWGKQGEPLA</sequence>
<name>A0A368KXX1_9BACT</name>
<proteinExistence type="inferred from homology"/>
<dbReference type="PANTHER" id="PTHR11365">
    <property type="entry name" value="5-OXOPROLINASE RELATED"/>
    <property type="match status" value="1"/>
</dbReference>
<organism evidence="6 7">
    <name type="scientific">Bremerella cremea</name>
    <dbReference type="NCBI Taxonomy" id="1031537"/>
    <lineage>
        <taxon>Bacteria</taxon>
        <taxon>Pseudomonadati</taxon>
        <taxon>Planctomycetota</taxon>
        <taxon>Planctomycetia</taxon>
        <taxon>Pirellulales</taxon>
        <taxon>Pirellulaceae</taxon>
        <taxon>Bremerella</taxon>
    </lineage>
</organism>
<dbReference type="InterPro" id="IPR002821">
    <property type="entry name" value="Hydantoinase_A"/>
</dbReference>
<gene>
    <name evidence="6" type="ORF">DTL42_04980</name>
</gene>
<dbReference type="Pfam" id="PF05378">
    <property type="entry name" value="Hydant_A_N"/>
    <property type="match status" value="1"/>
</dbReference>